<reference evidence="8" key="1">
    <citation type="journal article" date="2019" name="Int. J. Syst. Evol. Microbiol.">
        <title>The Global Catalogue of Microorganisms (GCM) 10K type strain sequencing project: providing services to taxonomists for standard genome sequencing and annotation.</title>
        <authorList>
            <consortium name="The Broad Institute Genomics Platform"/>
            <consortium name="The Broad Institute Genome Sequencing Center for Infectious Disease"/>
            <person name="Wu L."/>
            <person name="Ma J."/>
        </authorList>
    </citation>
    <scope>NUCLEOTIDE SEQUENCE [LARGE SCALE GENOMIC DNA]</scope>
    <source>
        <strain evidence="8">JCM 11650</strain>
    </source>
</reference>
<evidence type="ECO:0000256" key="1">
    <source>
        <dbReference type="ARBA" id="ARBA00001946"/>
    </source>
</evidence>
<dbReference type="PROSITE" id="PS00444">
    <property type="entry name" value="POLYPRENYL_SYNTHASE_2"/>
    <property type="match status" value="1"/>
</dbReference>
<proteinExistence type="inferred from homology"/>
<dbReference type="RefSeq" id="WP_343906573.1">
    <property type="nucleotide sequence ID" value="NZ_BAAAIS010000012.1"/>
</dbReference>
<dbReference type="InterPro" id="IPR008949">
    <property type="entry name" value="Isoprenoid_synthase_dom_sf"/>
</dbReference>
<evidence type="ECO:0000256" key="3">
    <source>
        <dbReference type="ARBA" id="ARBA00022679"/>
    </source>
</evidence>
<gene>
    <name evidence="7" type="ORF">ACFSDA_16120</name>
</gene>
<dbReference type="InterPro" id="IPR000092">
    <property type="entry name" value="Polyprenyl_synt"/>
</dbReference>
<keyword evidence="8" id="KW-1185">Reference proteome</keyword>
<evidence type="ECO:0000256" key="6">
    <source>
        <dbReference type="RuleBase" id="RU004466"/>
    </source>
</evidence>
<dbReference type="CDD" id="cd00685">
    <property type="entry name" value="Trans_IPPS_HT"/>
    <property type="match status" value="1"/>
</dbReference>
<evidence type="ECO:0000313" key="8">
    <source>
        <dbReference type="Proteomes" id="UP001597280"/>
    </source>
</evidence>
<dbReference type="SUPFAM" id="SSF48576">
    <property type="entry name" value="Terpenoid synthases"/>
    <property type="match status" value="1"/>
</dbReference>
<dbReference type="GO" id="GO:0016740">
    <property type="term" value="F:transferase activity"/>
    <property type="evidence" value="ECO:0007669"/>
    <property type="project" value="UniProtKB-KW"/>
</dbReference>
<evidence type="ECO:0000256" key="4">
    <source>
        <dbReference type="ARBA" id="ARBA00022723"/>
    </source>
</evidence>
<dbReference type="EMBL" id="JBHUFL010000010">
    <property type="protein sequence ID" value="MFD1836587.1"/>
    <property type="molecule type" value="Genomic_DNA"/>
</dbReference>
<evidence type="ECO:0000256" key="2">
    <source>
        <dbReference type="ARBA" id="ARBA00006706"/>
    </source>
</evidence>
<dbReference type="EC" id="2.5.1.-" evidence="7"/>
<evidence type="ECO:0000313" key="7">
    <source>
        <dbReference type="EMBL" id="MFD1836587.1"/>
    </source>
</evidence>
<dbReference type="Gene3D" id="1.10.600.10">
    <property type="entry name" value="Farnesyl Diphosphate Synthase"/>
    <property type="match status" value="1"/>
</dbReference>
<comment type="cofactor">
    <cofactor evidence="1">
        <name>Mg(2+)</name>
        <dbReference type="ChEBI" id="CHEBI:18420"/>
    </cofactor>
</comment>
<keyword evidence="5" id="KW-0460">Magnesium</keyword>
<dbReference type="PANTHER" id="PTHR12001">
    <property type="entry name" value="GERANYLGERANYL PYROPHOSPHATE SYNTHASE"/>
    <property type="match status" value="1"/>
</dbReference>
<organism evidence="7 8">
    <name type="scientific">Brachybacterium rhamnosum</name>
    <dbReference type="NCBI Taxonomy" id="173361"/>
    <lineage>
        <taxon>Bacteria</taxon>
        <taxon>Bacillati</taxon>
        <taxon>Actinomycetota</taxon>
        <taxon>Actinomycetes</taxon>
        <taxon>Micrococcales</taxon>
        <taxon>Dermabacteraceae</taxon>
        <taxon>Brachybacterium</taxon>
    </lineage>
</organism>
<protein>
    <submittedName>
        <fullName evidence="7">Polyprenyl synthetase family protein</fullName>
        <ecNumber evidence="7">2.5.1.-</ecNumber>
    </submittedName>
</protein>
<keyword evidence="4" id="KW-0479">Metal-binding</keyword>
<dbReference type="InterPro" id="IPR033749">
    <property type="entry name" value="Polyprenyl_synt_CS"/>
</dbReference>
<sequence>MPSSLPAVPDIDDVIADRIVERLVEVEEQLRQSVATSDDMVRWTGRHLMDAGGKRVRPMLTLLAASLGDVDAEGVVDAAVLVELTHLASLYHDDVMDSATTRRGARSAHAIWGNNVAILTGDFLFARASGLSASIGTEAVRLHSHTFERLCLGQLHETVGPTEKDDPFEHYISVLADKTASLLALAGQLGALLGGAGESAAEIMRRYGEKVGVAFQLADDVLDLASDAGTSGKTPGIDLREGVPTMPTLIVRRRAAQAPQDERTAEIVRRLDGDLEDDAELGALVALLREDPALEETRQLAERTAAEAIAVLEELPEGSVREALITFTSTLVQRRR</sequence>
<dbReference type="SFLD" id="SFLDG01017">
    <property type="entry name" value="Polyprenyl_Transferase_Like"/>
    <property type="match status" value="1"/>
</dbReference>
<dbReference type="PANTHER" id="PTHR12001:SF69">
    <property type="entry name" value="ALL TRANS-POLYPRENYL-DIPHOSPHATE SYNTHASE PDSS1"/>
    <property type="match status" value="1"/>
</dbReference>
<keyword evidence="3 6" id="KW-0808">Transferase</keyword>
<name>A0ABW4Q2H3_9MICO</name>
<dbReference type="SFLD" id="SFLDS00005">
    <property type="entry name" value="Isoprenoid_Synthase_Type_I"/>
    <property type="match status" value="1"/>
</dbReference>
<dbReference type="Proteomes" id="UP001597280">
    <property type="component" value="Unassembled WGS sequence"/>
</dbReference>
<dbReference type="Pfam" id="PF00348">
    <property type="entry name" value="polyprenyl_synt"/>
    <property type="match status" value="1"/>
</dbReference>
<comment type="caution">
    <text evidence="7">The sequence shown here is derived from an EMBL/GenBank/DDBJ whole genome shotgun (WGS) entry which is preliminary data.</text>
</comment>
<comment type="similarity">
    <text evidence="2 6">Belongs to the FPP/GGPP synthase family.</text>
</comment>
<accession>A0ABW4Q2H3</accession>
<evidence type="ECO:0000256" key="5">
    <source>
        <dbReference type="ARBA" id="ARBA00022842"/>
    </source>
</evidence>